<dbReference type="STRING" id="1332264.BW730_16100"/>
<dbReference type="AlphaFoldDB" id="A0A1Q2CTG7"/>
<proteinExistence type="inferred from homology"/>
<dbReference type="PANTHER" id="PTHR43318">
    <property type="entry name" value="UDP-N-ACETYLGLUCOSAMINE 4,6-DEHYDRATASE"/>
    <property type="match status" value="1"/>
</dbReference>
<sequence>MPIQQTRTLATRIGLALWDSLSWVLAALALVVARYSFTLRSAEAMFVLQYAVVAIVLQLLVGYLVKLYRGRYSVASFEEAVLLAGVTLGVGVVLLIGSILFAPVGYPRVVTYAVPLAALALMAAGRSVFRAISAGVRRGQAQDQTPVLVYGAGNAGQQLARLLSNDPDAPYEIVGFIDDDTTKRHLHISGRRVLGGREHLVAAANDKGVNTLIVALPTASRTLMREISALSDEAGLTTLVMPPTKDLVAGRVQLSNLHQLDVTDLLGRAQIQTNLGEIADYLSGQVVLVTGAGGSIGSELARQVYRFGPKELVMLDRDESGLHGTQLTIFNQGLLDTPNMVLCDIRDAEALDAVFDTHRPTVVFHAAALKHLPMLEQYPLEGWKTNTLGTLNVLRAAEKYGVKRFVNISTDKAADATSVLGKTKRLAEELTAFFALKTGDTYLSVRFGNVLGSRGSMLHTFTRQIEAGGPLTVTHPDITRYFMTIPEACELTIQAGAIGKPSDVLVLDMGEPVRILDVARGLIARSGKDVKIIFTGLRPNEKMHEVLFSEDEDRSPTSHELISRVQVPPLDPDLLATVDGADPESMAKLTHQDNATEAGLRSLAEAAAGLDDITLERPEE</sequence>
<dbReference type="CDD" id="cd05237">
    <property type="entry name" value="UDP_invert_4-6DH_SDR_e"/>
    <property type="match status" value="1"/>
</dbReference>
<feature type="transmembrane region" description="Helical" evidence="2">
    <location>
        <begin position="80"/>
        <end position="103"/>
    </location>
</feature>
<dbReference type="EMBL" id="CP019606">
    <property type="protein sequence ID" value="AQP49422.1"/>
    <property type="molecule type" value="Genomic_DNA"/>
</dbReference>
<dbReference type="InterPro" id="IPR003869">
    <property type="entry name" value="Polysac_CapD-like"/>
</dbReference>
<dbReference type="SUPFAM" id="SSF51735">
    <property type="entry name" value="NAD(P)-binding Rossmann-fold domains"/>
    <property type="match status" value="2"/>
</dbReference>
<dbReference type="OrthoDB" id="9803111at2"/>
<feature type="domain" description="Polysaccharide biosynthesis protein CapD-like" evidence="3">
    <location>
        <begin position="287"/>
        <end position="565"/>
    </location>
</feature>
<dbReference type="Proteomes" id="UP000188145">
    <property type="component" value="Chromosome"/>
</dbReference>
<organism evidence="4 5">
    <name type="scientific">Tessaracoccus aquimaris</name>
    <dbReference type="NCBI Taxonomy" id="1332264"/>
    <lineage>
        <taxon>Bacteria</taxon>
        <taxon>Bacillati</taxon>
        <taxon>Actinomycetota</taxon>
        <taxon>Actinomycetes</taxon>
        <taxon>Propionibacteriales</taxon>
        <taxon>Propionibacteriaceae</taxon>
        <taxon>Tessaracoccus</taxon>
    </lineage>
</organism>
<dbReference type="Gene3D" id="3.40.50.720">
    <property type="entry name" value="NAD(P)-binding Rossmann-like Domain"/>
    <property type="match status" value="2"/>
</dbReference>
<dbReference type="Pfam" id="PF02719">
    <property type="entry name" value="Polysacc_synt_2"/>
    <property type="match status" value="1"/>
</dbReference>
<keyword evidence="2" id="KW-0812">Transmembrane</keyword>
<dbReference type="RefSeq" id="WP_077687700.1">
    <property type="nucleotide sequence ID" value="NZ_CP019606.1"/>
</dbReference>
<feature type="transmembrane region" description="Helical" evidence="2">
    <location>
        <begin position="47"/>
        <end position="68"/>
    </location>
</feature>
<evidence type="ECO:0000259" key="3">
    <source>
        <dbReference type="Pfam" id="PF02719"/>
    </source>
</evidence>
<comment type="similarity">
    <text evidence="1">Belongs to the polysaccharide synthase family.</text>
</comment>
<evidence type="ECO:0000313" key="4">
    <source>
        <dbReference type="EMBL" id="AQP49422.1"/>
    </source>
</evidence>
<keyword evidence="5" id="KW-1185">Reference proteome</keyword>
<evidence type="ECO:0000256" key="1">
    <source>
        <dbReference type="ARBA" id="ARBA00007430"/>
    </source>
</evidence>
<keyword evidence="2" id="KW-0472">Membrane</keyword>
<accession>A0A1Q2CTG7</accession>
<protein>
    <submittedName>
        <fullName evidence="4">dTDP-glucose 4,6-dehydratase</fullName>
    </submittedName>
</protein>
<reference evidence="5" key="1">
    <citation type="submission" date="2017-02" db="EMBL/GenBank/DDBJ databases">
        <title>Tessaracoccus aquaemaris sp. nov., isolated from the intestine of a Korean rockfish, Sebastes schlegelii, in a marine aquaculture pond.</title>
        <authorList>
            <person name="Tak E.J."/>
            <person name="Bae J.-W."/>
        </authorList>
    </citation>
    <scope>NUCLEOTIDE SEQUENCE [LARGE SCALE GENOMIC DNA]</scope>
    <source>
        <strain evidence="5">NSG39</strain>
    </source>
</reference>
<gene>
    <name evidence="4" type="ORF">BW730_16100</name>
</gene>
<evidence type="ECO:0000313" key="5">
    <source>
        <dbReference type="Proteomes" id="UP000188145"/>
    </source>
</evidence>
<evidence type="ECO:0000256" key="2">
    <source>
        <dbReference type="SAM" id="Phobius"/>
    </source>
</evidence>
<dbReference type="PANTHER" id="PTHR43318:SF1">
    <property type="entry name" value="POLYSACCHARIDE BIOSYNTHESIS PROTEIN EPSC-RELATED"/>
    <property type="match status" value="1"/>
</dbReference>
<feature type="transmembrane region" description="Helical" evidence="2">
    <location>
        <begin position="12"/>
        <end position="35"/>
    </location>
</feature>
<keyword evidence="2" id="KW-1133">Transmembrane helix</keyword>
<dbReference type="Pfam" id="PF13727">
    <property type="entry name" value="CoA_binding_3"/>
    <property type="match status" value="1"/>
</dbReference>
<name>A0A1Q2CTG7_9ACTN</name>
<dbReference type="InterPro" id="IPR036291">
    <property type="entry name" value="NAD(P)-bd_dom_sf"/>
</dbReference>
<dbReference type="InterPro" id="IPR051203">
    <property type="entry name" value="Polysaccharide_Synthase-Rel"/>
</dbReference>
<dbReference type="KEGG" id="tes:BW730_16100"/>